<evidence type="ECO:0000313" key="3">
    <source>
        <dbReference type="Proteomes" id="UP000518752"/>
    </source>
</evidence>
<organism evidence="2 3">
    <name type="scientific">Collybiopsis confluens</name>
    <dbReference type="NCBI Taxonomy" id="2823264"/>
    <lineage>
        <taxon>Eukaryota</taxon>
        <taxon>Fungi</taxon>
        <taxon>Dikarya</taxon>
        <taxon>Basidiomycota</taxon>
        <taxon>Agaricomycotina</taxon>
        <taxon>Agaricomycetes</taxon>
        <taxon>Agaricomycetidae</taxon>
        <taxon>Agaricales</taxon>
        <taxon>Marasmiineae</taxon>
        <taxon>Omphalotaceae</taxon>
        <taxon>Collybiopsis</taxon>
    </lineage>
</organism>
<reference evidence="2 3" key="1">
    <citation type="journal article" date="2020" name="ISME J.">
        <title>Uncovering the hidden diversity of litter-decomposition mechanisms in mushroom-forming fungi.</title>
        <authorList>
            <person name="Floudas D."/>
            <person name="Bentzer J."/>
            <person name="Ahren D."/>
            <person name="Johansson T."/>
            <person name="Persson P."/>
            <person name="Tunlid A."/>
        </authorList>
    </citation>
    <scope>NUCLEOTIDE SEQUENCE [LARGE SCALE GENOMIC DNA]</scope>
    <source>
        <strain evidence="2 3">CBS 406.79</strain>
    </source>
</reference>
<feature type="compositionally biased region" description="Polar residues" evidence="1">
    <location>
        <begin position="500"/>
        <end position="518"/>
    </location>
</feature>
<feature type="region of interest" description="Disordered" evidence="1">
    <location>
        <begin position="131"/>
        <end position="207"/>
    </location>
</feature>
<dbReference type="AlphaFoldDB" id="A0A8H5HTT5"/>
<feature type="compositionally biased region" description="Polar residues" evidence="1">
    <location>
        <begin position="596"/>
        <end position="614"/>
    </location>
</feature>
<feature type="region of interest" description="Disordered" evidence="1">
    <location>
        <begin position="350"/>
        <end position="396"/>
    </location>
</feature>
<feature type="compositionally biased region" description="Basic residues" evidence="1">
    <location>
        <begin position="371"/>
        <end position="380"/>
    </location>
</feature>
<feature type="compositionally biased region" description="Basic and acidic residues" evidence="1">
    <location>
        <begin position="483"/>
        <end position="498"/>
    </location>
</feature>
<gene>
    <name evidence="2" type="ORF">D9757_004393</name>
</gene>
<feature type="compositionally biased region" description="Low complexity" evidence="1">
    <location>
        <begin position="525"/>
        <end position="556"/>
    </location>
</feature>
<evidence type="ECO:0000256" key="1">
    <source>
        <dbReference type="SAM" id="MobiDB-lite"/>
    </source>
</evidence>
<name>A0A8H5HTT5_9AGAR</name>
<accession>A0A8H5HTT5</accession>
<dbReference type="OrthoDB" id="3357341at2759"/>
<feature type="compositionally biased region" description="Basic and acidic residues" evidence="1">
    <location>
        <begin position="409"/>
        <end position="427"/>
    </location>
</feature>
<keyword evidence="3" id="KW-1185">Reference proteome</keyword>
<dbReference type="Proteomes" id="UP000518752">
    <property type="component" value="Unassembled WGS sequence"/>
</dbReference>
<feature type="region of interest" description="Disordered" evidence="1">
    <location>
        <begin position="220"/>
        <end position="246"/>
    </location>
</feature>
<feature type="region of interest" description="Disordered" evidence="1">
    <location>
        <begin position="409"/>
        <end position="625"/>
    </location>
</feature>
<proteinExistence type="predicted"/>
<feature type="compositionally biased region" description="Polar residues" evidence="1">
    <location>
        <begin position="192"/>
        <end position="201"/>
    </location>
</feature>
<feature type="compositionally biased region" description="Polar residues" evidence="1">
    <location>
        <begin position="162"/>
        <end position="176"/>
    </location>
</feature>
<protein>
    <submittedName>
        <fullName evidence="2">Uncharacterized protein</fullName>
    </submittedName>
</protein>
<evidence type="ECO:0000313" key="2">
    <source>
        <dbReference type="EMBL" id="KAF5389402.1"/>
    </source>
</evidence>
<feature type="compositionally biased region" description="Polar residues" evidence="1">
    <location>
        <begin position="144"/>
        <end position="154"/>
    </location>
</feature>
<dbReference type="EMBL" id="JAACJN010000022">
    <property type="protein sequence ID" value="KAF5389402.1"/>
    <property type="molecule type" value="Genomic_DNA"/>
</dbReference>
<comment type="caution">
    <text evidence="2">The sequence shown here is derived from an EMBL/GenBank/DDBJ whole genome shotgun (WGS) entry which is preliminary data.</text>
</comment>
<feature type="compositionally biased region" description="Polar residues" evidence="1">
    <location>
        <begin position="557"/>
        <end position="574"/>
    </location>
</feature>
<sequence length="625" mass="68704">MSLDQNLFTLHVKPSETDPSVVDLIDPAGNVFYRKQRISGPVYATQLYDYVSQSLLVTATAPSSTSKVKILELRNPSVPVELKSSGTFTVKWTFRWEVHEFEWKREEFDIDDRKGLELVLLTALLTFLDSTESTSPKEEEQPSGRKQSTWTTLSPFAVAKPSTVTPNLPTPSQSGPATPLPPNIRTRAKSSPGPTQASQVTPDVPPPMIHSTSNPNLVTLTPPTSALTPPPVLHAPAKKFSSPPASPASGVDVIAQMQALRSVLHEVTIYSQGTVDDYARFCWRLLKDEAISFITIRSGSTVQVQKVLEVVEATKRLRFQKGPFIELLQFVTYYPLPVGTSREKLEERIRLASMTPKQLKKNQKQKEKAEKKRKGKGTKGKGKDPTDSLQAEELQIPPKSIHVRLTKVEMHQKQNPSKAEKIEDKGKSKSQPVEAPLPLDPRFTVQLPPSEIPSKFYTLPEKSRKTTQEYAAFNASPRTIPLESRRAVSEIWPADRHVSPANSRHSSRVPNQHVTPSAPTDLRRPSSSQPSLSHSASPPIHTLPTSSPSNSRPRPSQVTLSQDNITIQSASGSLKTPALPPRHSQSAVDSGKSVAGPSSDQAPPSYTEMITGNEVSLDVKHADGH</sequence>